<gene>
    <name evidence="2" type="ORF">GGR32_000022</name>
</gene>
<keyword evidence="3" id="KW-1185">Reference proteome</keyword>
<evidence type="ECO:0000313" key="3">
    <source>
        <dbReference type="Proteomes" id="UP000553034"/>
    </source>
</evidence>
<reference evidence="2 3" key="1">
    <citation type="submission" date="2020-08" db="EMBL/GenBank/DDBJ databases">
        <title>Genomic Encyclopedia of Type Strains, Phase IV (KMG-IV): sequencing the most valuable type-strain genomes for metagenomic binning, comparative biology and taxonomic classification.</title>
        <authorList>
            <person name="Goeker M."/>
        </authorList>
    </citation>
    <scope>NUCLEOTIDE SEQUENCE [LARGE SCALE GENOMIC DNA]</scope>
    <source>
        <strain evidence="2 3">DSM 29568</strain>
    </source>
</reference>
<dbReference type="EMBL" id="JACIFO010000001">
    <property type="protein sequence ID" value="MBB4117750.1"/>
    <property type="molecule type" value="Genomic_DNA"/>
</dbReference>
<dbReference type="Proteomes" id="UP000553034">
    <property type="component" value="Unassembled WGS sequence"/>
</dbReference>
<organism evidence="2 3">
    <name type="scientific">Mesonia hippocampi</name>
    <dbReference type="NCBI Taxonomy" id="1628250"/>
    <lineage>
        <taxon>Bacteria</taxon>
        <taxon>Pseudomonadati</taxon>
        <taxon>Bacteroidota</taxon>
        <taxon>Flavobacteriia</taxon>
        <taxon>Flavobacteriales</taxon>
        <taxon>Flavobacteriaceae</taxon>
        <taxon>Mesonia</taxon>
    </lineage>
</organism>
<evidence type="ECO:0000313" key="2">
    <source>
        <dbReference type="EMBL" id="MBB4117750.1"/>
    </source>
</evidence>
<feature type="transmembrane region" description="Helical" evidence="1">
    <location>
        <begin position="7"/>
        <end position="25"/>
    </location>
</feature>
<protein>
    <recommendedName>
        <fullName evidence="4">DUF4258 domain-containing protein</fullName>
    </recommendedName>
</protein>
<comment type="caution">
    <text evidence="2">The sequence shown here is derived from an EMBL/GenBank/DDBJ whole genome shotgun (WGS) entry which is preliminary data.</text>
</comment>
<evidence type="ECO:0008006" key="4">
    <source>
        <dbReference type="Google" id="ProtNLM"/>
    </source>
</evidence>
<keyword evidence="1" id="KW-1133">Transmembrane helix</keyword>
<proteinExistence type="predicted"/>
<evidence type="ECO:0000256" key="1">
    <source>
        <dbReference type="SAM" id="Phobius"/>
    </source>
</evidence>
<sequence length="125" mass="14193">MSLIKRLAYYLGGFLIGIILLLFFLNGKNASCDYTPNARVLKNIKTKPKHFSTQSLAFLNQQAIDTTYMSELLTNGDVDFKNSITNTDTCNTYLIDHNYKQKTIRATIVNCDSLASIEKLNFKKK</sequence>
<name>A0A840EL90_9FLAO</name>
<accession>A0A840EL90</accession>
<dbReference type="RefSeq" id="WP_183475413.1">
    <property type="nucleotide sequence ID" value="NZ_JACIFO010000001.1"/>
</dbReference>
<keyword evidence="1" id="KW-0812">Transmembrane</keyword>
<keyword evidence="1" id="KW-0472">Membrane</keyword>
<dbReference type="AlphaFoldDB" id="A0A840EL90"/>